<proteinExistence type="predicted"/>
<accession>A0A0E9VSY4</accession>
<reference evidence="1" key="2">
    <citation type="journal article" date="2015" name="Fish Shellfish Immunol.">
        <title>Early steps in the European eel (Anguilla anguilla)-Vibrio vulnificus interaction in the gills: Role of the RtxA13 toxin.</title>
        <authorList>
            <person name="Callol A."/>
            <person name="Pajuelo D."/>
            <person name="Ebbesson L."/>
            <person name="Teles M."/>
            <person name="MacKenzie S."/>
            <person name="Amaro C."/>
        </authorList>
    </citation>
    <scope>NUCLEOTIDE SEQUENCE</scope>
</reference>
<dbReference type="AlphaFoldDB" id="A0A0E9VSY4"/>
<protein>
    <submittedName>
        <fullName evidence="1">Uncharacterized protein</fullName>
    </submittedName>
</protein>
<evidence type="ECO:0000313" key="1">
    <source>
        <dbReference type="EMBL" id="JAH80393.1"/>
    </source>
</evidence>
<dbReference type="EMBL" id="GBXM01028184">
    <property type="protein sequence ID" value="JAH80393.1"/>
    <property type="molecule type" value="Transcribed_RNA"/>
</dbReference>
<organism evidence="1">
    <name type="scientific">Anguilla anguilla</name>
    <name type="common">European freshwater eel</name>
    <name type="synonym">Muraena anguilla</name>
    <dbReference type="NCBI Taxonomy" id="7936"/>
    <lineage>
        <taxon>Eukaryota</taxon>
        <taxon>Metazoa</taxon>
        <taxon>Chordata</taxon>
        <taxon>Craniata</taxon>
        <taxon>Vertebrata</taxon>
        <taxon>Euteleostomi</taxon>
        <taxon>Actinopterygii</taxon>
        <taxon>Neopterygii</taxon>
        <taxon>Teleostei</taxon>
        <taxon>Anguilliformes</taxon>
        <taxon>Anguillidae</taxon>
        <taxon>Anguilla</taxon>
    </lineage>
</organism>
<name>A0A0E9VSY4_ANGAN</name>
<sequence>MVISQPSLLTLLSRNKLNSFGGAGPGYFCFSEFYYCISASLSLDSFSLREIK</sequence>
<reference evidence="1" key="1">
    <citation type="submission" date="2014-11" db="EMBL/GenBank/DDBJ databases">
        <authorList>
            <person name="Amaro Gonzalez C."/>
        </authorList>
    </citation>
    <scope>NUCLEOTIDE SEQUENCE</scope>
</reference>